<organism evidence="1 2">
    <name type="scientific">Anopheles albimanus</name>
    <name type="common">New world malaria mosquito</name>
    <dbReference type="NCBI Taxonomy" id="7167"/>
    <lineage>
        <taxon>Eukaryota</taxon>
        <taxon>Metazoa</taxon>
        <taxon>Ecdysozoa</taxon>
        <taxon>Arthropoda</taxon>
        <taxon>Hexapoda</taxon>
        <taxon>Insecta</taxon>
        <taxon>Pterygota</taxon>
        <taxon>Neoptera</taxon>
        <taxon>Endopterygota</taxon>
        <taxon>Diptera</taxon>
        <taxon>Nematocera</taxon>
        <taxon>Culicoidea</taxon>
        <taxon>Culicidae</taxon>
        <taxon>Anophelinae</taxon>
        <taxon>Anopheles</taxon>
    </lineage>
</organism>
<dbReference type="STRING" id="7167.A0A182F9F8"/>
<dbReference type="VEuPathDB" id="VectorBase:AALB20_035219"/>
<evidence type="ECO:0000313" key="2">
    <source>
        <dbReference type="Proteomes" id="UP000069272"/>
    </source>
</evidence>
<reference evidence="1" key="2">
    <citation type="submission" date="2022-08" db="UniProtKB">
        <authorList>
            <consortium name="EnsemblMetazoa"/>
        </authorList>
    </citation>
    <scope>IDENTIFICATION</scope>
    <source>
        <strain evidence="1">STECLA/ALBI9_A</strain>
    </source>
</reference>
<dbReference type="InterPro" id="IPR029056">
    <property type="entry name" value="Ribokinase-like"/>
</dbReference>
<dbReference type="Proteomes" id="UP000069272">
    <property type="component" value="Chromosome 2R"/>
</dbReference>
<reference evidence="1 2" key="1">
    <citation type="journal article" date="2017" name="G3 (Bethesda)">
        <title>The Physical Genome Mapping of Anopheles albimanus Corrected Scaffold Misassemblies and Identified Interarm Rearrangements in Genus Anopheles.</title>
        <authorList>
            <person name="Artemov G.N."/>
            <person name="Peery A.N."/>
            <person name="Jiang X."/>
            <person name="Tu Z."/>
            <person name="Stegniy V.N."/>
            <person name="Sharakhova M.V."/>
            <person name="Sharakhov I.V."/>
        </authorList>
    </citation>
    <scope>NUCLEOTIDE SEQUENCE [LARGE SCALE GENOMIC DNA]</scope>
    <source>
        <strain evidence="1 2">ALBI9_A</strain>
    </source>
</reference>
<evidence type="ECO:0000313" key="1">
    <source>
        <dbReference type="EnsemblMetazoa" id="AALB003133-PA"/>
    </source>
</evidence>
<dbReference type="SUPFAM" id="SSF53613">
    <property type="entry name" value="Ribokinase-like"/>
    <property type="match status" value="1"/>
</dbReference>
<name>A0A182F9F8_ANOAL</name>
<sequence>MYGNVHLITAVGNDRNGEYIRQLFPKHCDSSIIKTSDYATCNFSLLHDRQGDCRIIVGDMNAIQAINPEWVSRVRGESILDFCCIYY</sequence>
<dbReference type="EnsemblMetazoa" id="AALB003133-RA">
    <property type="protein sequence ID" value="AALB003133-PA"/>
    <property type="gene ID" value="AALB003133"/>
</dbReference>
<proteinExistence type="predicted"/>
<protein>
    <submittedName>
        <fullName evidence="1">Uncharacterized protein</fullName>
    </submittedName>
</protein>
<dbReference type="AlphaFoldDB" id="A0A182F9F8"/>
<dbReference type="VEuPathDB" id="VectorBase:AALB017812"/>
<dbReference type="Gene3D" id="3.40.1190.20">
    <property type="match status" value="1"/>
</dbReference>
<accession>A0A182F9F8</accession>
<keyword evidence="2" id="KW-1185">Reference proteome</keyword>